<dbReference type="AlphaFoldDB" id="A0A841U2B3"/>
<dbReference type="RefSeq" id="WP_185136087.1">
    <property type="nucleotide sequence ID" value="NZ_BORM01000004.1"/>
</dbReference>
<comment type="caution">
    <text evidence="3">The sequence shown here is derived from an EMBL/GenBank/DDBJ whole genome shotgun (WGS) entry which is preliminary data.</text>
</comment>
<dbReference type="EC" id="2.7.11.1" evidence="3"/>
<gene>
    <name evidence="3" type="primary">rsbW</name>
    <name evidence="3" type="ORF">H7B90_11850</name>
</gene>
<name>A0A841U2B3_9BACL</name>
<dbReference type="PANTHER" id="PTHR35526:SF9">
    <property type="entry name" value="SERINE-PROTEIN KINASE RSBW"/>
    <property type="match status" value="1"/>
</dbReference>
<keyword evidence="1" id="KW-0418">Kinase</keyword>
<dbReference type="SUPFAM" id="SSF55874">
    <property type="entry name" value="ATPase domain of HSP90 chaperone/DNA topoisomerase II/histidine kinase"/>
    <property type="match status" value="1"/>
</dbReference>
<evidence type="ECO:0000313" key="3">
    <source>
        <dbReference type="EMBL" id="MBB6692094.1"/>
    </source>
</evidence>
<dbReference type="PANTHER" id="PTHR35526">
    <property type="entry name" value="ANTI-SIGMA-F FACTOR RSBW-RELATED"/>
    <property type="match status" value="1"/>
</dbReference>
<accession>A0A841U2B3</accession>
<evidence type="ECO:0000313" key="4">
    <source>
        <dbReference type="Proteomes" id="UP000553776"/>
    </source>
</evidence>
<keyword evidence="3" id="KW-0808">Transferase</keyword>
<evidence type="ECO:0000259" key="2">
    <source>
        <dbReference type="Pfam" id="PF13581"/>
    </source>
</evidence>
<evidence type="ECO:0000256" key="1">
    <source>
        <dbReference type="ARBA" id="ARBA00022527"/>
    </source>
</evidence>
<sequence length="150" mass="16134">MKNDANVKLSVPARPEFVDLVRLTLYGIAAKMNFSYEEIEDMKVAVSEACNNAVLHAYGGEENGGSVDVRFDILGEDELRITVSDSGESFVPSGDLQSSNLLGKSIEEIQSGGLGLYLMQALMDSVEVRTQQGTAVVMSKRREAAGKASV</sequence>
<dbReference type="InterPro" id="IPR050267">
    <property type="entry name" value="Anti-sigma-factor_SerPK"/>
</dbReference>
<dbReference type="InterPro" id="IPR003594">
    <property type="entry name" value="HATPase_dom"/>
</dbReference>
<keyword evidence="1" id="KW-0723">Serine/threonine-protein kinase</keyword>
<dbReference type="Gene3D" id="3.30.565.10">
    <property type="entry name" value="Histidine kinase-like ATPase, C-terminal domain"/>
    <property type="match status" value="1"/>
</dbReference>
<keyword evidence="4" id="KW-1185">Reference proteome</keyword>
<dbReference type="GO" id="GO:0004674">
    <property type="term" value="F:protein serine/threonine kinase activity"/>
    <property type="evidence" value="ECO:0007669"/>
    <property type="project" value="UniProtKB-KW"/>
</dbReference>
<dbReference type="InterPro" id="IPR036890">
    <property type="entry name" value="HATPase_C_sf"/>
</dbReference>
<reference evidence="3 4" key="1">
    <citation type="submission" date="2020-08" db="EMBL/GenBank/DDBJ databases">
        <title>Cohnella phylogeny.</title>
        <authorList>
            <person name="Dunlap C."/>
        </authorList>
    </citation>
    <scope>NUCLEOTIDE SEQUENCE [LARGE SCALE GENOMIC DNA]</scope>
    <source>
        <strain evidence="3 4">DSM 25239</strain>
    </source>
</reference>
<dbReference type="NCBIfam" id="NF003144">
    <property type="entry name" value="PRK04069.1"/>
    <property type="match status" value="1"/>
</dbReference>
<feature type="domain" description="Histidine kinase/HSP90-like ATPase" evidence="2">
    <location>
        <begin position="11"/>
        <end position="140"/>
    </location>
</feature>
<organism evidence="3 4">
    <name type="scientific">Cohnella xylanilytica</name>
    <dbReference type="NCBI Taxonomy" id="557555"/>
    <lineage>
        <taxon>Bacteria</taxon>
        <taxon>Bacillati</taxon>
        <taxon>Bacillota</taxon>
        <taxon>Bacilli</taxon>
        <taxon>Bacillales</taxon>
        <taxon>Paenibacillaceae</taxon>
        <taxon>Cohnella</taxon>
    </lineage>
</organism>
<dbReference type="Proteomes" id="UP000553776">
    <property type="component" value="Unassembled WGS sequence"/>
</dbReference>
<protein>
    <submittedName>
        <fullName evidence="3">Anti-sigma B factor RsbW</fullName>
        <ecNumber evidence="3">2.7.11.1</ecNumber>
    </submittedName>
</protein>
<dbReference type="EMBL" id="JACJVR010000047">
    <property type="protein sequence ID" value="MBB6692094.1"/>
    <property type="molecule type" value="Genomic_DNA"/>
</dbReference>
<dbReference type="CDD" id="cd16936">
    <property type="entry name" value="HATPase_RsbW-like"/>
    <property type="match status" value="1"/>
</dbReference>
<proteinExistence type="predicted"/>
<dbReference type="Pfam" id="PF13581">
    <property type="entry name" value="HATPase_c_2"/>
    <property type="match status" value="1"/>
</dbReference>